<dbReference type="Proteomes" id="UP001500449">
    <property type="component" value="Unassembled WGS sequence"/>
</dbReference>
<dbReference type="EMBL" id="BAAAQK010000005">
    <property type="protein sequence ID" value="GAA1845737.1"/>
    <property type="molecule type" value="Genomic_DNA"/>
</dbReference>
<gene>
    <name evidence="5" type="ORF">GCM10009836_26640</name>
</gene>
<accession>A0ABN2N2W0</accession>
<dbReference type="InterPro" id="IPR009695">
    <property type="entry name" value="Diacylglyc_glucosyltr_N"/>
</dbReference>
<evidence type="ECO:0000256" key="3">
    <source>
        <dbReference type="ARBA" id="ARBA00022679"/>
    </source>
</evidence>
<dbReference type="SUPFAM" id="SSF53756">
    <property type="entry name" value="UDP-Glycosyltransferase/glycogen phosphorylase"/>
    <property type="match status" value="1"/>
</dbReference>
<protein>
    <submittedName>
        <fullName evidence="5">Galactosyldiacylglycerol synthase</fullName>
    </submittedName>
</protein>
<keyword evidence="6" id="KW-1185">Reference proteome</keyword>
<dbReference type="Pfam" id="PF13692">
    <property type="entry name" value="Glyco_trans_1_4"/>
    <property type="match status" value="1"/>
</dbReference>
<evidence type="ECO:0000313" key="6">
    <source>
        <dbReference type="Proteomes" id="UP001500449"/>
    </source>
</evidence>
<evidence type="ECO:0000256" key="2">
    <source>
        <dbReference type="ARBA" id="ARBA00022676"/>
    </source>
</evidence>
<evidence type="ECO:0000313" key="5">
    <source>
        <dbReference type="EMBL" id="GAA1845737.1"/>
    </source>
</evidence>
<proteinExistence type="inferred from homology"/>
<sequence length="375" mass="39851">MTATPSDLLARRRSRRAGPPGRVVVVGATVGQGHEGAARELARRLRRTGVWVKVHDYVDALPGPVARTVKDLYAPSVRYTPRLFDGLFRGLEHPGVLRSVTEWACGLAADRVEAWTGGADVVVSTYPLASRTLGELRRAGRLPATTVSYLTDPAAHAFWCHPEIDLHLTVTSATALDARRYGVPARASGPLCAPRFGDTARRAAVRGELEIPLDAPFVLLSAGSLGMGDVPETVEAITRHPRAHAVVLCARNTGLRRALASRPRVVALGWRDDVPDLMAAADVLVHNAGGLSFTEALVAGLPAVTYRPIPGHGRANAAVLAAAGIAAWPRTPDELAAEIERLHGRPRAQAHPWPPDADPAEVVRGLLPAALENAA</sequence>
<comment type="similarity">
    <text evidence="1">Belongs to the glycosyltransferase 28 family.</text>
</comment>
<evidence type="ECO:0000256" key="1">
    <source>
        <dbReference type="ARBA" id="ARBA00006962"/>
    </source>
</evidence>
<name>A0ABN2N2W0_9PSEU</name>
<dbReference type="Pfam" id="PF06925">
    <property type="entry name" value="MGDG_synth"/>
    <property type="match status" value="1"/>
</dbReference>
<dbReference type="RefSeq" id="WP_344416026.1">
    <property type="nucleotide sequence ID" value="NZ_BAAAQK010000005.1"/>
</dbReference>
<keyword evidence="3" id="KW-0808">Transferase</keyword>
<evidence type="ECO:0000259" key="4">
    <source>
        <dbReference type="Pfam" id="PF06925"/>
    </source>
</evidence>
<feature type="domain" description="Diacylglycerol glucosyltransferase N-terminal" evidence="4">
    <location>
        <begin position="34"/>
        <end position="184"/>
    </location>
</feature>
<reference evidence="5 6" key="1">
    <citation type="journal article" date="2019" name="Int. J. Syst. Evol. Microbiol.">
        <title>The Global Catalogue of Microorganisms (GCM) 10K type strain sequencing project: providing services to taxonomists for standard genome sequencing and annotation.</title>
        <authorList>
            <consortium name="The Broad Institute Genomics Platform"/>
            <consortium name="The Broad Institute Genome Sequencing Center for Infectious Disease"/>
            <person name="Wu L."/>
            <person name="Ma J."/>
        </authorList>
    </citation>
    <scope>NUCLEOTIDE SEQUENCE [LARGE SCALE GENOMIC DNA]</scope>
    <source>
        <strain evidence="5 6">JCM 16009</strain>
    </source>
</reference>
<organism evidence="5 6">
    <name type="scientific">Pseudonocardia ailaonensis</name>
    <dbReference type="NCBI Taxonomy" id="367279"/>
    <lineage>
        <taxon>Bacteria</taxon>
        <taxon>Bacillati</taxon>
        <taxon>Actinomycetota</taxon>
        <taxon>Actinomycetes</taxon>
        <taxon>Pseudonocardiales</taxon>
        <taxon>Pseudonocardiaceae</taxon>
        <taxon>Pseudonocardia</taxon>
    </lineage>
</organism>
<keyword evidence="2" id="KW-0328">Glycosyltransferase</keyword>
<dbReference type="Gene3D" id="3.40.50.2000">
    <property type="entry name" value="Glycogen Phosphorylase B"/>
    <property type="match status" value="1"/>
</dbReference>
<dbReference type="InterPro" id="IPR050519">
    <property type="entry name" value="Glycosyltransf_28_UgtP"/>
</dbReference>
<dbReference type="PANTHER" id="PTHR43025">
    <property type="entry name" value="MONOGALACTOSYLDIACYLGLYCEROL SYNTHASE"/>
    <property type="match status" value="1"/>
</dbReference>
<dbReference type="PANTHER" id="PTHR43025:SF3">
    <property type="entry name" value="MONOGALACTOSYLDIACYLGLYCEROL SYNTHASE 1, CHLOROPLASTIC"/>
    <property type="match status" value="1"/>
</dbReference>
<comment type="caution">
    <text evidence="5">The sequence shown here is derived from an EMBL/GenBank/DDBJ whole genome shotgun (WGS) entry which is preliminary data.</text>
</comment>